<evidence type="ECO:0000313" key="1">
    <source>
        <dbReference type="EMBL" id="GMR49121.1"/>
    </source>
</evidence>
<organism evidence="1 2">
    <name type="scientific">Pristionchus mayeri</name>
    <dbReference type="NCBI Taxonomy" id="1317129"/>
    <lineage>
        <taxon>Eukaryota</taxon>
        <taxon>Metazoa</taxon>
        <taxon>Ecdysozoa</taxon>
        <taxon>Nematoda</taxon>
        <taxon>Chromadorea</taxon>
        <taxon>Rhabditida</taxon>
        <taxon>Rhabditina</taxon>
        <taxon>Diplogasteromorpha</taxon>
        <taxon>Diplogasteroidea</taxon>
        <taxon>Neodiplogasteridae</taxon>
        <taxon>Pristionchus</taxon>
    </lineage>
</organism>
<protein>
    <submittedName>
        <fullName evidence="1">Uncharacterized protein</fullName>
    </submittedName>
</protein>
<dbReference type="EMBL" id="BTRK01000004">
    <property type="protein sequence ID" value="GMR49121.1"/>
    <property type="molecule type" value="Genomic_DNA"/>
</dbReference>
<reference evidence="2" key="1">
    <citation type="submission" date="2022-10" db="EMBL/GenBank/DDBJ databases">
        <title>Genome assembly of Pristionchus species.</title>
        <authorList>
            <person name="Yoshida K."/>
            <person name="Sommer R.J."/>
        </authorList>
    </citation>
    <scope>NUCLEOTIDE SEQUENCE [LARGE SCALE GENOMIC DNA]</scope>
    <source>
        <strain evidence="2">RS5460</strain>
    </source>
</reference>
<feature type="non-terminal residue" evidence="1">
    <location>
        <position position="78"/>
    </location>
</feature>
<proteinExistence type="predicted"/>
<sequence length="78" mass="9158">MAIQYFSNFVDEDIVENHLGDAECVNLYVAAILFEFSEEVGMNWPRVGNIGKSRLFNLFWRCQGTAFKIHEFTFRVFE</sequence>
<name>A0AAN5CR62_9BILA</name>
<comment type="caution">
    <text evidence="1">The sequence shown here is derived from an EMBL/GenBank/DDBJ whole genome shotgun (WGS) entry which is preliminary data.</text>
</comment>
<dbReference type="AlphaFoldDB" id="A0AAN5CR62"/>
<gene>
    <name evidence="1" type="ORF">PMAYCL1PPCAC_19316</name>
</gene>
<evidence type="ECO:0000313" key="2">
    <source>
        <dbReference type="Proteomes" id="UP001328107"/>
    </source>
</evidence>
<keyword evidence="2" id="KW-1185">Reference proteome</keyword>
<accession>A0AAN5CR62</accession>
<dbReference type="Proteomes" id="UP001328107">
    <property type="component" value="Unassembled WGS sequence"/>
</dbReference>